<feature type="domain" description="ABC transporter" evidence="12">
    <location>
        <begin position="472"/>
        <end position="720"/>
    </location>
</feature>
<feature type="transmembrane region" description="Helical" evidence="11">
    <location>
        <begin position="116"/>
        <end position="133"/>
    </location>
</feature>
<comment type="caution">
    <text evidence="14">The sequence shown here is derived from an EMBL/GenBank/DDBJ whole genome shotgun (WGS) entry which is preliminary data.</text>
</comment>
<dbReference type="PROSITE" id="PS00211">
    <property type="entry name" value="ABC_TRANSPORTER_1"/>
    <property type="match status" value="1"/>
</dbReference>
<dbReference type="Pfam" id="PF00664">
    <property type="entry name" value="ABC_membrane"/>
    <property type="match status" value="1"/>
</dbReference>
<feature type="region of interest" description="Disordered" evidence="10">
    <location>
        <begin position="206"/>
        <end position="226"/>
    </location>
</feature>
<protein>
    <submittedName>
        <fullName evidence="14">Uncharacterized protein</fullName>
    </submittedName>
</protein>
<feature type="transmembrane region" description="Helical" evidence="11">
    <location>
        <begin position="375"/>
        <end position="398"/>
    </location>
</feature>
<feature type="compositionally biased region" description="Low complexity" evidence="10">
    <location>
        <begin position="1353"/>
        <end position="1363"/>
    </location>
</feature>
<dbReference type="FunFam" id="1.20.1560.10:FF:000013">
    <property type="entry name" value="ABC transporter C family member 2"/>
    <property type="match status" value="1"/>
</dbReference>
<keyword evidence="15" id="KW-1185">Reference proteome</keyword>
<dbReference type="Gene3D" id="1.20.1560.10">
    <property type="entry name" value="ABC transporter type 1, transmembrane domain"/>
    <property type="match status" value="2"/>
</dbReference>
<gene>
    <name evidence="14" type="ORF">B0T20DRAFT_499511</name>
</gene>
<dbReference type="EMBL" id="JAUTDP010000007">
    <property type="protein sequence ID" value="KAK3397722.1"/>
    <property type="molecule type" value="Genomic_DNA"/>
</dbReference>
<evidence type="ECO:0000256" key="2">
    <source>
        <dbReference type="ARBA" id="ARBA00009726"/>
    </source>
</evidence>
<dbReference type="GO" id="GO:0016887">
    <property type="term" value="F:ATP hydrolysis activity"/>
    <property type="evidence" value="ECO:0007669"/>
    <property type="project" value="InterPro"/>
</dbReference>
<feature type="region of interest" description="Disordered" evidence="10">
    <location>
        <begin position="708"/>
        <end position="748"/>
    </location>
</feature>
<dbReference type="InterPro" id="IPR011527">
    <property type="entry name" value="ABC1_TM_dom"/>
</dbReference>
<feature type="domain" description="ABC transporter" evidence="12">
    <location>
        <begin position="1120"/>
        <end position="1487"/>
    </location>
</feature>
<keyword evidence="7" id="KW-0067">ATP-binding</keyword>
<evidence type="ECO:0000259" key="13">
    <source>
        <dbReference type="PROSITE" id="PS50929"/>
    </source>
</evidence>
<comment type="subcellular location">
    <subcellularLocation>
        <location evidence="1">Membrane</location>
        <topology evidence="1">Multi-pass membrane protein</topology>
    </subcellularLocation>
</comment>
<dbReference type="Proteomes" id="UP001281003">
    <property type="component" value="Unassembled WGS sequence"/>
</dbReference>
<name>A0AAE0PD99_SORBR</name>
<feature type="region of interest" description="Disordered" evidence="10">
    <location>
        <begin position="1470"/>
        <end position="1521"/>
    </location>
</feature>
<dbReference type="SUPFAM" id="SSF90123">
    <property type="entry name" value="ABC transporter transmembrane region"/>
    <property type="match status" value="2"/>
</dbReference>
<organism evidence="14 15">
    <name type="scientific">Sordaria brevicollis</name>
    <dbReference type="NCBI Taxonomy" id="83679"/>
    <lineage>
        <taxon>Eukaryota</taxon>
        <taxon>Fungi</taxon>
        <taxon>Dikarya</taxon>
        <taxon>Ascomycota</taxon>
        <taxon>Pezizomycotina</taxon>
        <taxon>Sordariomycetes</taxon>
        <taxon>Sordariomycetidae</taxon>
        <taxon>Sordariales</taxon>
        <taxon>Sordariaceae</taxon>
        <taxon>Sordaria</taxon>
    </lineage>
</organism>
<dbReference type="GO" id="GO:0140359">
    <property type="term" value="F:ABC-type transporter activity"/>
    <property type="evidence" value="ECO:0007669"/>
    <property type="project" value="InterPro"/>
</dbReference>
<dbReference type="CDD" id="cd03244">
    <property type="entry name" value="ABCC_MRP_domain2"/>
    <property type="match status" value="1"/>
</dbReference>
<evidence type="ECO:0000256" key="6">
    <source>
        <dbReference type="ARBA" id="ARBA00022741"/>
    </source>
</evidence>
<dbReference type="PANTHER" id="PTHR24223">
    <property type="entry name" value="ATP-BINDING CASSETTE SUB-FAMILY C"/>
    <property type="match status" value="1"/>
</dbReference>
<reference evidence="14" key="2">
    <citation type="submission" date="2023-07" db="EMBL/GenBank/DDBJ databases">
        <authorList>
            <consortium name="Lawrence Berkeley National Laboratory"/>
            <person name="Haridas S."/>
            <person name="Hensen N."/>
            <person name="Bonometti L."/>
            <person name="Westerberg I."/>
            <person name="Brannstrom I.O."/>
            <person name="Guillou S."/>
            <person name="Cros-Aarteil S."/>
            <person name="Calhoun S."/>
            <person name="Kuo A."/>
            <person name="Mondo S."/>
            <person name="Pangilinan J."/>
            <person name="Riley R."/>
            <person name="LaButti K."/>
            <person name="Andreopoulos B."/>
            <person name="Lipzen A."/>
            <person name="Chen C."/>
            <person name="Yanf M."/>
            <person name="Daum C."/>
            <person name="Ng V."/>
            <person name="Clum A."/>
            <person name="Steindorff A."/>
            <person name="Ohm R."/>
            <person name="Martin F."/>
            <person name="Silar P."/>
            <person name="Natvig D."/>
            <person name="Lalanne C."/>
            <person name="Gautier V."/>
            <person name="Ament-velasquez S.L."/>
            <person name="Kruys A."/>
            <person name="Hutchinson M.I."/>
            <person name="Powell A.J."/>
            <person name="Barry K."/>
            <person name="Miller A.N."/>
            <person name="Grigoriev I.V."/>
            <person name="Debuchy R."/>
            <person name="Gladieux P."/>
            <person name="Thoren M.H."/>
            <person name="Johannesson H."/>
        </authorList>
    </citation>
    <scope>NUCLEOTIDE SEQUENCE</scope>
    <source>
        <strain evidence="14">FGSC 1904</strain>
    </source>
</reference>
<dbReference type="CDD" id="cd18596">
    <property type="entry name" value="ABC_6TM_VMR1_D1_like"/>
    <property type="match status" value="1"/>
</dbReference>
<dbReference type="PROSITE" id="PS50929">
    <property type="entry name" value="ABC_TM1F"/>
    <property type="match status" value="2"/>
</dbReference>
<keyword evidence="9 11" id="KW-0472">Membrane</keyword>
<dbReference type="CDD" id="cd18604">
    <property type="entry name" value="ABC_6TM_VMR1_D2_like"/>
    <property type="match status" value="1"/>
</dbReference>
<evidence type="ECO:0000256" key="5">
    <source>
        <dbReference type="ARBA" id="ARBA00022737"/>
    </source>
</evidence>
<keyword evidence="4 11" id="KW-0812">Transmembrane</keyword>
<feature type="domain" description="ABC transmembrane type-1" evidence="13">
    <location>
        <begin position="777"/>
        <end position="1086"/>
    </location>
</feature>
<dbReference type="SMART" id="SM00382">
    <property type="entry name" value="AAA"/>
    <property type="match status" value="2"/>
</dbReference>
<dbReference type="InterPro" id="IPR003439">
    <property type="entry name" value="ABC_transporter-like_ATP-bd"/>
</dbReference>
<keyword evidence="6" id="KW-0547">Nucleotide-binding</keyword>
<dbReference type="InterPro" id="IPR050173">
    <property type="entry name" value="ABC_transporter_C-like"/>
</dbReference>
<feature type="region of interest" description="Disordered" evidence="10">
    <location>
        <begin position="1312"/>
        <end position="1364"/>
    </location>
</feature>
<evidence type="ECO:0000256" key="11">
    <source>
        <dbReference type="SAM" id="Phobius"/>
    </source>
</evidence>
<evidence type="ECO:0000256" key="1">
    <source>
        <dbReference type="ARBA" id="ARBA00004141"/>
    </source>
</evidence>
<dbReference type="InterPro" id="IPR003593">
    <property type="entry name" value="AAA+_ATPase"/>
</dbReference>
<dbReference type="GO" id="GO:0005524">
    <property type="term" value="F:ATP binding"/>
    <property type="evidence" value="ECO:0007669"/>
    <property type="project" value="UniProtKB-KW"/>
</dbReference>
<sequence>MGRNSIGSTLHGLQLLSALMMAVSFASFPRRPDIYYKEQVVDQQKAVSLLSLLSFSWNLDIFKAVKDRQLGTADLPRLEFVTRSENIQQNFTENKKPGRFWQQLIRFNARNLARQWALALLIATLSIFPQIVLYNFLSKIEKGTQHSSKDPMLLVWALALFLTQALQVGATNWLKWITESRMDIPLESLVQTLVFDKALKQYDTVNPGHDNDGPAKSKSDGQNGNGNGNSQLDALLKIKKKKNGEKGQSAYNLLKVDSSRVTNFCQCNSDLPMAAFKLALASAFLIRLMGWLPVLSGLAAASVSIPLNLHLSRKQRDQNFGLMRVRDYKAHLLAEALLGMRQIRYSALEDFWEGKILASRDDELKQYWRVALGKCLIFFTVNIAPLLLASVTFTVYVWQQGSHIKASVIFTALGLFDQLDDAVSLLRKVQINLLEAWASVSRLDKYFGRLDMQVVTKPGSLIAFEDATVAWPRPEDTDETGDAQSPPRGAHTMLKDINVRFPPGELSVISGKTGSGKSLLLAAILGEVKLIAGYIYVPPAPEPSDDEGIPDQDWIIPSLTCFVSQNPWIESGTVRDNILFGLEFNRLRYRKVLRACALEKDLQLLTDGDQTEVGPKGVSLSGGQRWRIALARAIYSRAGIIVMDNILSAVDTHVSRLIVEEALTGELAAGRTRILATHHVDLVRPHASCLVRLRGGRLKSVVYKAPEERNPTPTTANFEPGNLPWARSDNGEESSSSSTMRVTERRQTGEEKRAVGWVKWDVYKAYYKASGGALNWALGMAVLLVGHGLGILRTWSLKELAQRAAFVEANSQMSSTTQYHQTDSQLPFGYTSEHYMPWMSKLSIRFWISTYALVCFLVGLSQIARDVAFTLIGMRASRKLFQQLTHTILRAPIRWIETVPAGRILNRFTSDISVVDKPLATPTFTFLQATVFLVIIVVTCSTVSLFVLFFVVLLFALYVYIASNFIHVAREVKRLKSVSNSPIYDQFSSVLSGLTTIRAFKRTQSYTNNLYQLIDANSSANWAQQLLKRWMGFRMGMLGAVFVTIVAGAVALGGVDAALAGFSLSFAFRYTSALTSLLEALTALELGFNSCERVLEYIEVERESEQGLDAPAAWPAEGRVEVENITASYAKDLPPVLSNLNFNVRAGERVGIVGRTGAGKSTLASVLFRLLEPSRGSVRIDGLDISTLKLTQLRKSLVIIPQDPFLFSGTLRSNLDTEGRLDDTEIYDALRRVNLIGSTYNNMSYPPSVYTPVMGVDMFDDIHTLGDNRVQVTPFVLDTHDNDPLDLITFESPIPNDPLPIITSLPEIDQQPSVAEHNSEPQPELPVPEEEDPLSPPPATLPAPLFPLPPSPSLSATTASTTATVNNRQINNPFTNLSYPITTGGSNLSQGQRQLVCLARALLTRPKIMVLDEATSAIDQATDAAIQRSLRECIESQGTTVLVIAHRLSTVADFDKVLVLDKGKVVEFGSPEELQQQEGEESGYDGASDARESLGAERSVGSSDYFGDDEGSRMDGEEEGDMSTFWGLVKQSAERERLVEMIFGGSS</sequence>
<dbReference type="InterPro" id="IPR017871">
    <property type="entry name" value="ABC_transporter-like_CS"/>
</dbReference>
<feature type="transmembrane region" description="Helical" evidence="11">
    <location>
        <begin position="844"/>
        <end position="864"/>
    </location>
</feature>
<dbReference type="CDD" id="cd03250">
    <property type="entry name" value="ABCC_MRP_domain1"/>
    <property type="match status" value="1"/>
</dbReference>
<feature type="transmembrane region" description="Helical" evidence="11">
    <location>
        <begin position="6"/>
        <end position="28"/>
    </location>
</feature>
<keyword evidence="3" id="KW-0813">Transport</keyword>
<evidence type="ECO:0000256" key="4">
    <source>
        <dbReference type="ARBA" id="ARBA00022692"/>
    </source>
</evidence>
<dbReference type="PANTHER" id="PTHR24223:SF456">
    <property type="entry name" value="MULTIDRUG RESISTANCE-ASSOCIATED PROTEIN LETHAL(2)03659"/>
    <property type="match status" value="1"/>
</dbReference>
<dbReference type="SUPFAM" id="SSF52540">
    <property type="entry name" value="P-loop containing nucleoside triphosphate hydrolases"/>
    <property type="match status" value="2"/>
</dbReference>
<evidence type="ECO:0000256" key="9">
    <source>
        <dbReference type="ARBA" id="ARBA00023136"/>
    </source>
</evidence>
<feature type="domain" description="ABC transmembrane type-1" evidence="13">
    <location>
        <begin position="274"/>
        <end position="419"/>
    </location>
</feature>
<feature type="transmembrane region" description="Helical" evidence="11">
    <location>
        <begin position="931"/>
        <end position="961"/>
    </location>
</feature>
<comment type="similarity">
    <text evidence="2">Belongs to the ABC transporter superfamily. ABCC family. Conjugate transporter (TC 3.A.1.208) subfamily.</text>
</comment>
<evidence type="ECO:0000256" key="10">
    <source>
        <dbReference type="SAM" id="MobiDB-lite"/>
    </source>
</evidence>
<evidence type="ECO:0000259" key="12">
    <source>
        <dbReference type="PROSITE" id="PS50893"/>
    </source>
</evidence>
<dbReference type="PROSITE" id="PS50893">
    <property type="entry name" value="ABC_TRANSPORTER_2"/>
    <property type="match status" value="2"/>
</dbReference>
<keyword evidence="8 11" id="KW-1133">Transmembrane helix</keyword>
<accession>A0AAE0PD99</accession>
<evidence type="ECO:0000313" key="15">
    <source>
        <dbReference type="Proteomes" id="UP001281003"/>
    </source>
</evidence>
<evidence type="ECO:0000313" key="14">
    <source>
        <dbReference type="EMBL" id="KAK3397722.1"/>
    </source>
</evidence>
<feature type="compositionally biased region" description="Pro residues" evidence="10">
    <location>
        <begin position="1334"/>
        <end position="1352"/>
    </location>
</feature>
<reference evidence="14" key="1">
    <citation type="journal article" date="2023" name="Mol. Phylogenet. Evol.">
        <title>Genome-scale phylogeny and comparative genomics of the fungal order Sordariales.</title>
        <authorList>
            <person name="Hensen N."/>
            <person name="Bonometti L."/>
            <person name="Westerberg I."/>
            <person name="Brannstrom I.O."/>
            <person name="Guillou S."/>
            <person name="Cros-Aarteil S."/>
            <person name="Calhoun S."/>
            <person name="Haridas S."/>
            <person name="Kuo A."/>
            <person name="Mondo S."/>
            <person name="Pangilinan J."/>
            <person name="Riley R."/>
            <person name="LaButti K."/>
            <person name="Andreopoulos B."/>
            <person name="Lipzen A."/>
            <person name="Chen C."/>
            <person name="Yan M."/>
            <person name="Daum C."/>
            <person name="Ng V."/>
            <person name="Clum A."/>
            <person name="Steindorff A."/>
            <person name="Ohm R.A."/>
            <person name="Martin F."/>
            <person name="Silar P."/>
            <person name="Natvig D.O."/>
            <person name="Lalanne C."/>
            <person name="Gautier V."/>
            <person name="Ament-Velasquez S.L."/>
            <person name="Kruys A."/>
            <person name="Hutchinson M.I."/>
            <person name="Powell A.J."/>
            <person name="Barry K."/>
            <person name="Miller A.N."/>
            <person name="Grigoriev I.V."/>
            <person name="Debuchy R."/>
            <person name="Gladieux P."/>
            <person name="Hiltunen Thoren M."/>
            <person name="Johannesson H."/>
        </authorList>
    </citation>
    <scope>NUCLEOTIDE SEQUENCE</scope>
    <source>
        <strain evidence="14">FGSC 1904</strain>
    </source>
</reference>
<evidence type="ECO:0000256" key="8">
    <source>
        <dbReference type="ARBA" id="ARBA00022989"/>
    </source>
</evidence>
<dbReference type="GO" id="GO:0016020">
    <property type="term" value="C:membrane"/>
    <property type="evidence" value="ECO:0007669"/>
    <property type="project" value="UniProtKB-SubCell"/>
</dbReference>
<evidence type="ECO:0000256" key="7">
    <source>
        <dbReference type="ARBA" id="ARBA00022840"/>
    </source>
</evidence>
<dbReference type="Gene3D" id="3.40.50.300">
    <property type="entry name" value="P-loop containing nucleotide triphosphate hydrolases"/>
    <property type="match status" value="3"/>
</dbReference>
<keyword evidence="5" id="KW-0677">Repeat</keyword>
<feature type="compositionally biased region" description="Basic and acidic residues" evidence="10">
    <location>
        <begin position="209"/>
        <end position="219"/>
    </location>
</feature>
<dbReference type="Pfam" id="PF00005">
    <property type="entry name" value="ABC_tran"/>
    <property type="match status" value="3"/>
</dbReference>
<evidence type="ECO:0000256" key="3">
    <source>
        <dbReference type="ARBA" id="ARBA00022448"/>
    </source>
</evidence>
<dbReference type="InterPro" id="IPR036640">
    <property type="entry name" value="ABC1_TM_sf"/>
</dbReference>
<feature type="transmembrane region" description="Helical" evidence="11">
    <location>
        <begin position="773"/>
        <end position="792"/>
    </location>
</feature>
<feature type="transmembrane region" description="Helical" evidence="11">
    <location>
        <begin position="153"/>
        <end position="174"/>
    </location>
</feature>
<dbReference type="FunFam" id="3.40.50.300:FF:001958">
    <property type="entry name" value="ATP binding cassette subfamily C member 11"/>
    <property type="match status" value="1"/>
</dbReference>
<dbReference type="GO" id="GO:0005737">
    <property type="term" value="C:cytoplasm"/>
    <property type="evidence" value="ECO:0007669"/>
    <property type="project" value="UniProtKB-ARBA"/>
</dbReference>
<dbReference type="InterPro" id="IPR027417">
    <property type="entry name" value="P-loop_NTPase"/>
</dbReference>
<feature type="transmembrane region" description="Helical" evidence="11">
    <location>
        <begin position="1038"/>
        <end position="1068"/>
    </location>
</feature>
<proteinExistence type="inferred from homology"/>